<name>A0A3P8IAH7_9TREM</name>
<evidence type="ECO:0008006" key="4">
    <source>
        <dbReference type="Google" id="ProtNLM"/>
    </source>
</evidence>
<dbReference type="SUPFAM" id="SSF55811">
    <property type="entry name" value="Nudix"/>
    <property type="match status" value="1"/>
</dbReference>
<dbReference type="OrthoDB" id="6231111at2759"/>
<dbReference type="GO" id="GO:0019693">
    <property type="term" value="P:ribose phosphate metabolic process"/>
    <property type="evidence" value="ECO:0007669"/>
    <property type="project" value="TreeGrafter"/>
</dbReference>
<gene>
    <name evidence="2" type="ORF">ECPE_LOCUS15656</name>
</gene>
<dbReference type="GO" id="GO:0006753">
    <property type="term" value="P:nucleoside phosphate metabolic process"/>
    <property type="evidence" value="ECO:0007669"/>
    <property type="project" value="TreeGrafter"/>
</dbReference>
<dbReference type="InterPro" id="IPR015797">
    <property type="entry name" value="NUDIX_hydrolase-like_dom_sf"/>
</dbReference>
<accession>A0A3P8IAH7</accession>
<dbReference type="GO" id="GO:0016787">
    <property type="term" value="F:hydrolase activity"/>
    <property type="evidence" value="ECO:0007669"/>
    <property type="project" value="UniProtKB-KW"/>
</dbReference>
<evidence type="ECO:0000313" key="3">
    <source>
        <dbReference type="Proteomes" id="UP000272942"/>
    </source>
</evidence>
<proteinExistence type="predicted"/>
<keyword evidence="3" id="KW-1185">Reference proteome</keyword>
<sequence length="149" mass="16257">MDGVPSSCGETLELCAGLIDKDGNSPTKTAVNEVFEECGYRIQESSLVFVDSFRKLIVILNVEGPGFAIIKQSIFLTGHLDVMGPRISQVSKSYSSFGCSWYDLPNTSSCDEAPKVLKSLNHFQSITTECGCGNRLLLIALCIRIVRSK</sequence>
<organism evidence="2 3">
    <name type="scientific">Echinostoma caproni</name>
    <dbReference type="NCBI Taxonomy" id="27848"/>
    <lineage>
        <taxon>Eukaryota</taxon>
        <taxon>Metazoa</taxon>
        <taxon>Spiralia</taxon>
        <taxon>Lophotrochozoa</taxon>
        <taxon>Platyhelminthes</taxon>
        <taxon>Trematoda</taxon>
        <taxon>Digenea</taxon>
        <taxon>Plagiorchiida</taxon>
        <taxon>Echinostomata</taxon>
        <taxon>Echinostomatoidea</taxon>
        <taxon>Echinostomatidae</taxon>
        <taxon>Echinostoma</taxon>
    </lineage>
</organism>
<reference evidence="2 3" key="1">
    <citation type="submission" date="2018-11" db="EMBL/GenBank/DDBJ databases">
        <authorList>
            <consortium name="Pathogen Informatics"/>
        </authorList>
    </citation>
    <scope>NUCLEOTIDE SEQUENCE [LARGE SCALE GENOMIC DNA]</scope>
    <source>
        <strain evidence="2 3">Egypt</strain>
    </source>
</reference>
<evidence type="ECO:0000256" key="1">
    <source>
        <dbReference type="ARBA" id="ARBA00022801"/>
    </source>
</evidence>
<dbReference type="PANTHER" id="PTHR11839">
    <property type="entry name" value="UDP/ADP-SUGAR PYROPHOSPHATASE"/>
    <property type="match status" value="1"/>
</dbReference>
<dbReference type="PANTHER" id="PTHR11839:SF15">
    <property type="entry name" value="URIDINE DIPHOSPHATE GLUCOSE PYROPHOSPHATASE NUDT14"/>
    <property type="match status" value="1"/>
</dbReference>
<dbReference type="EMBL" id="UZAN01061338">
    <property type="protein sequence ID" value="VDP92928.1"/>
    <property type="molecule type" value="Genomic_DNA"/>
</dbReference>
<dbReference type="Proteomes" id="UP000272942">
    <property type="component" value="Unassembled WGS sequence"/>
</dbReference>
<protein>
    <recommendedName>
        <fullName evidence="4">Nudix hydrolase domain-containing protein</fullName>
    </recommendedName>
</protein>
<dbReference type="AlphaFoldDB" id="A0A3P8IAH7"/>
<keyword evidence="1" id="KW-0378">Hydrolase</keyword>
<evidence type="ECO:0000313" key="2">
    <source>
        <dbReference type="EMBL" id="VDP92928.1"/>
    </source>
</evidence>
<dbReference type="Gene3D" id="3.90.79.10">
    <property type="entry name" value="Nucleoside Triphosphate Pyrophosphohydrolase"/>
    <property type="match status" value="1"/>
</dbReference>